<dbReference type="InterPro" id="IPR021475">
    <property type="entry name" value="Pants/Emi1-like"/>
</dbReference>
<name>A0AA39KGA1_MICHY</name>
<reference evidence="6" key="1">
    <citation type="journal article" date="2023" name="bioRxiv">
        <title>Scaffold-level genome assemblies of two parasitoid biocontrol wasps reveal the parthenogenesis mechanism and an associated novel virus.</title>
        <authorList>
            <person name="Inwood S."/>
            <person name="Skelly J."/>
            <person name="Guhlin J."/>
            <person name="Harrop T."/>
            <person name="Goldson S."/>
            <person name="Dearden P."/>
        </authorList>
    </citation>
    <scope>NUCLEOTIDE SEQUENCE</scope>
    <source>
        <strain evidence="6">Lincoln</strain>
        <tissue evidence="6">Whole body</tissue>
    </source>
</reference>
<evidence type="ECO:0000256" key="5">
    <source>
        <dbReference type="SAM" id="MobiDB-lite"/>
    </source>
</evidence>
<protein>
    <recommendedName>
        <fullName evidence="3">Synaptic plasticity regulator PANTS</fullName>
    </recommendedName>
    <alternativeName>
        <fullName evidence="4">Plasticity-associated neural transcript short</fullName>
    </alternativeName>
</protein>
<organism evidence="6 7">
    <name type="scientific">Microctonus hyperodae</name>
    <name type="common">Parasitoid wasp</name>
    <dbReference type="NCBI Taxonomy" id="165561"/>
    <lineage>
        <taxon>Eukaryota</taxon>
        <taxon>Metazoa</taxon>
        <taxon>Ecdysozoa</taxon>
        <taxon>Arthropoda</taxon>
        <taxon>Hexapoda</taxon>
        <taxon>Insecta</taxon>
        <taxon>Pterygota</taxon>
        <taxon>Neoptera</taxon>
        <taxon>Endopterygota</taxon>
        <taxon>Hymenoptera</taxon>
        <taxon>Apocrita</taxon>
        <taxon>Ichneumonoidea</taxon>
        <taxon>Braconidae</taxon>
        <taxon>Euphorinae</taxon>
        <taxon>Microctonus</taxon>
    </lineage>
</organism>
<evidence type="ECO:0000256" key="1">
    <source>
        <dbReference type="ARBA" id="ARBA00006412"/>
    </source>
</evidence>
<evidence type="ECO:0000313" key="7">
    <source>
        <dbReference type="Proteomes" id="UP001168972"/>
    </source>
</evidence>
<dbReference type="Proteomes" id="UP001168972">
    <property type="component" value="Unassembled WGS sequence"/>
</dbReference>
<dbReference type="AlphaFoldDB" id="A0AA39KGA1"/>
<evidence type="ECO:0000256" key="2">
    <source>
        <dbReference type="ARBA" id="ARBA00043942"/>
    </source>
</evidence>
<proteinExistence type="inferred from homology"/>
<comment type="subcellular location">
    <subcellularLocation>
        <location evidence="2">Synaptic cleft</location>
    </subcellularLocation>
</comment>
<dbReference type="GO" id="GO:0043083">
    <property type="term" value="C:synaptic cleft"/>
    <property type="evidence" value="ECO:0007669"/>
    <property type="project" value="UniProtKB-SubCell"/>
</dbReference>
<comment type="similarity">
    <text evidence="1">Belongs to the UPF0545 family.</text>
</comment>
<reference evidence="6" key="2">
    <citation type="submission" date="2023-03" db="EMBL/GenBank/DDBJ databases">
        <authorList>
            <person name="Inwood S.N."/>
            <person name="Skelly J.G."/>
            <person name="Guhlin J."/>
            <person name="Harrop T.W.R."/>
            <person name="Goldson S.G."/>
            <person name="Dearden P.K."/>
        </authorList>
    </citation>
    <scope>NUCLEOTIDE SEQUENCE</scope>
    <source>
        <strain evidence="6">Lincoln</strain>
        <tissue evidence="6">Whole body</tissue>
    </source>
</reference>
<accession>A0AA39KGA1</accession>
<evidence type="ECO:0000256" key="4">
    <source>
        <dbReference type="ARBA" id="ARBA00044235"/>
    </source>
</evidence>
<comment type="caution">
    <text evidence="6">The sequence shown here is derived from an EMBL/GenBank/DDBJ whole genome shotgun (WGS) entry which is preliminary data.</text>
</comment>
<dbReference type="Pfam" id="PF11326">
    <property type="entry name" value="PANTS-like"/>
    <property type="match status" value="1"/>
</dbReference>
<dbReference type="PANTHER" id="PTHR28052">
    <property type="entry name" value="UPF0545 PROTEIN C22ORF39"/>
    <property type="match status" value="1"/>
</dbReference>
<dbReference type="PANTHER" id="PTHR28052:SF1">
    <property type="entry name" value="UPF0545 PROTEIN C22ORF39"/>
    <property type="match status" value="1"/>
</dbReference>
<feature type="region of interest" description="Disordered" evidence="5">
    <location>
        <begin position="1"/>
        <end position="28"/>
    </location>
</feature>
<dbReference type="EMBL" id="JAQQBR010001835">
    <property type="protein sequence ID" value="KAK0161545.1"/>
    <property type="molecule type" value="Genomic_DNA"/>
</dbReference>
<sequence>MNDSEENIMENNNDKKSQVPETDADDSVLPKIRDNDWMLRPCDVYLIEYKDCKSIWGRFYQNFYYGEMLNCSQWKTDYENCLKWQSKDDDTAFNELLTSEKKRRLERLASHVQNDVWINRTEPPSDWNSPLPKWMVERNKGLYLDVPEKKEEYETNNHGLNNYLSSCTIL</sequence>
<keyword evidence="7" id="KW-1185">Reference proteome</keyword>
<evidence type="ECO:0000313" key="6">
    <source>
        <dbReference type="EMBL" id="KAK0161545.1"/>
    </source>
</evidence>
<evidence type="ECO:0000256" key="3">
    <source>
        <dbReference type="ARBA" id="ARBA00044072"/>
    </source>
</evidence>
<gene>
    <name evidence="6" type="ORF">PV327_010004</name>
</gene>